<dbReference type="RefSeq" id="WP_234862751.1">
    <property type="nucleotide sequence ID" value="NZ_JAKEVZ010000017.1"/>
</dbReference>
<evidence type="ECO:0000256" key="1">
    <source>
        <dbReference type="SAM" id="MobiDB-lite"/>
    </source>
</evidence>
<accession>A0ABS9BYT3</accession>
<feature type="compositionally biased region" description="Polar residues" evidence="1">
    <location>
        <begin position="27"/>
        <end position="38"/>
    </location>
</feature>
<feature type="region of interest" description="Disordered" evidence="1">
    <location>
        <begin position="1"/>
        <end position="63"/>
    </location>
</feature>
<keyword evidence="5" id="KW-1185">Reference proteome</keyword>
<proteinExistence type="predicted"/>
<feature type="transmembrane region" description="Helical" evidence="2">
    <location>
        <begin position="78"/>
        <end position="99"/>
    </location>
</feature>
<evidence type="ECO:0000256" key="2">
    <source>
        <dbReference type="SAM" id="Phobius"/>
    </source>
</evidence>
<gene>
    <name evidence="4" type="ORF">L0U89_17800</name>
</gene>
<evidence type="ECO:0000313" key="5">
    <source>
        <dbReference type="Proteomes" id="UP001201449"/>
    </source>
</evidence>
<sequence>MEEKEQEALRRQEDKDYGFPFVDVRPLSSTENQKSEPAQSVDPVAESATIEPETSVPGSLSNPIHFERKETQKRNQTPLLITLVFMLAVILAAMAYFLYFTPAEETVKEVAETRQPEAMQEAEPVVDEVAADTVELEVPLKLEKEEEPVKEAAAPPVTQTQPAPTGAIGQLHLVESKGERPIYHLIVASLPNERIAREEAQVFLNSGRDVWMIFPVGDTKNFRLSVGSFGSFKSASEALPQAKNDFGESTWILKY</sequence>
<keyword evidence="2" id="KW-0472">Membrane</keyword>
<evidence type="ECO:0000313" key="4">
    <source>
        <dbReference type="EMBL" id="MCF1752917.1"/>
    </source>
</evidence>
<organism evidence="4 5">
    <name type="scientific">Mariniradius sediminis</name>
    <dbReference type="NCBI Taxonomy" id="2909237"/>
    <lineage>
        <taxon>Bacteria</taxon>
        <taxon>Pseudomonadati</taxon>
        <taxon>Bacteroidota</taxon>
        <taxon>Cytophagia</taxon>
        <taxon>Cytophagales</taxon>
        <taxon>Cyclobacteriaceae</taxon>
        <taxon>Mariniradius</taxon>
    </lineage>
</organism>
<dbReference type="Proteomes" id="UP001201449">
    <property type="component" value="Unassembled WGS sequence"/>
</dbReference>
<dbReference type="PROSITE" id="PS51724">
    <property type="entry name" value="SPOR"/>
    <property type="match status" value="1"/>
</dbReference>
<comment type="caution">
    <text evidence="4">The sequence shown here is derived from an EMBL/GenBank/DDBJ whole genome shotgun (WGS) entry which is preliminary data.</text>
</comment>
<dbReference type="Pfam" id="PF05036">
    <property type="entry name" value="SPOR"/>
    <property type="match status" value="1"/>
</dbReference>
<dbReference type="EMBL" id="JAKEVZ010000017">
    <property type="protein sequence ID" value="MCF1752917.1"/>
    <property type="molecule type" value="Genomic_DNA"/>
</dbReference>
<feature type="compositionally biased region" description="Basic and acidic residues" evidence="1">
    <location>
        <begin position="1"/>
        <end position="17"/>
    </location>
</feature>
<name>A0ABS9BYT3_9BACT</name>
<evidence type="ECO:0000259" key="3">
    <source>
        <dbReference type="PROSITE" id="PS51724"/>
    </source>
</evidence>
<protein>
    <submittedName>
        <fullName evidence="4">SPOR domain-containing protein</fullName>
    </submittedName>
</protein>
<reference evidence="4 5" key="1">
    <citation type="submission" date="2022-01" db="EMBL/GenBank/DDBJ databases">
        <title>Mariniradius saccharolyticus sp. nov., isolated from sediment of a river.</title>
        <authorList>
            <person name="Liu H."/>
        </authorList>
    </citation>
    <scope>NUCLEOTIDE SEQUENCE [LARGE SCALE GENOMIC DNA]</scope>
    <source>
        <strain evidence="4 5">RY-2</strain>
    </source>
</reference>
<keyword evidence="2" id="KW-0812">Transmembrane</keyword>
<dbReference type="InterPro" id="IPR007730">
    <property type="entry name" value="SPOR-like_dom"/>
</dbReference>
<keyword evidence="2" id="KW-1133">Transmembrane helix</keyword>
<feature type="domain" description="SPOR" evidence="3">
    <location>
        <begin position="177"/>
        <end position="255"/>
    </location>
</feature>